<feature type="compositionally biased region" description="Low complexity" evidence="4">
    <location>
        <begin position="41"/>
        <end position="68"/>
    </location>
</feature>
<dbReference type="STRING" id="196109.A0A136JFJ8"/>
<dbReference type="SUPFAM" id="SSF49764">
    <property type="entry name" value="HSP20-like chaperones"/>
    <property type="match status" value="1"/>
</dbReference>
<feature type="region of interest" description="Disordered" evidence="4">
    <location>
        <begin position="158"/>
        <end position="227"/>
    </location>
</feature>
<evidence type="ECO:0000256" key="3">
    <source>
        <dbReference type="RuleBase" id="RU003616"/>
    </source>
</evidence>
<dbReference type="InterPro" id="IPR031107">
    <property type="entry name" value="Small_HSP"/>
</dbReference>
<evidence type="ECO:0000256" key="4">
    <source>
        <dbReference type="SAM" id="MobiDB-lite"/>
    </source>
</evidence>
<dbReference type="AlphaFoldDB" id="A0A136JFJ8"/>
<sequence>MAFFAPRAYSPYAPHQPAATEPSFHGLFRLLEDWDNHHNSSENTSSSTDSKQQARPQHLQQPQQQQRQQPRRQQRQQPEQPAYFTPRFDIVETDAAYELYGELPGVDKKDVEIEFSDPQTLIVKGHIERTVSSASAETRDATDEDDAVVIDHAGASTSTAASAAADDHAETSSQRSFRATVEDGEDDDGTATPSSKKADQKTTATSADTTVATTAPSTVATTGKPQQPTHKYWLAERHAGPFSRTFAFPERLDLDGVTASLHNGVLALTVPKARKYEGRRISLL</sequence>
<dbReference type="PANTHER" id="PTHR11527">
    <property type="entry name" value="HEAT-SHOCK PROTEIN 20 FAMILY MEMBER"/>
    <property type="match status" value="1"/>
</dbReference>
<evidence type="ECO:0000259" key="5">
    <source>
        <dbReference type="PROSITE" id="PS01031"/>
    </source>
</evidence>
<evidence type="ECO:0000256" key="2">
    <source>
        <dbReference type="PROSITE-ProRule" id="PRU00285"/>
    </source>
</evidence>
<feature type="region of interest" description="Disordered" evidence="4">
    <location>
        <begin position="1"/>
        <end position="20"/>
    </location>
</feature>
<proteinExistence type="inferred from homology"/>
<reference evidence="7" key="1">
    <citation type="submission" date="2016-02" db="EMBL/GenBank/DDBJ databases">
        <title>Draft genome sequence of Microdochium bolleyi, a fungal endophyte of beachgrass.</title>
        <authorList>
            <consortium name="DOE Joint Genome Institute"/>
            <person name="David A.S."/>
            <person name="May G."/>
            <person name="Haridas S."/>
            <person name="Lim J."/>
            <person name="Wang M."/>
            <person name="Labutti K."/>
            <person name="Lipzen A."/>
            <person name="Barry K."/>
            <person name="Grigoriev I.V."/>
        </authorList>
    </citation>
    <scope>NUCLEOTIDE SEQUENCE [LARGE SCALE GENOMIC DNA]</scope>
    <source>
        <strain evidence="7">J235TASD1</strain>
    </source>
</reference>
<dbReference type="CDD" id="cd06464">
    <property type="entry name" value="ACD_sHsps-like"/>
    <property type="match status" value="1"/>
</dbReference>
<dbReference type="PROSITE" id="PS01031">
    <property type="entry name" value="SHSP"/>
    <property type="match status" value="1"/>
</dbReference>
<keyword evidence="1" id="KW-0346">Stress response</keyword>
<dbReference type="InterPro" id="IPR008978">
    <property type="entry name" value="HSP20-like_chaperone"/>
</dbReference>
<accession>A0A136JFJ8</accession>
<dbReference type="Pfam" id="PF00011">
    <property type="entry name" value="HSP20"/>
    <property type="match status" value="1"/>
</dbReference>
<evidence type="ECO:0000313" key="7">
    <source>
        <dbReference type="Proteomes" id="UP000070501"/>
    </source>
</evidence>
<feature type="domain" description="SHSP" evidence="5">
    <location>
        <begin position="79"/>
        <end position="284"/>
    </location>
</feature>
<dbReference type="InParanoid" id="A0A136JFJ8"/>
<feature type="region of interest" description="Disordered" evidence="4">
    <location>
        <begin position="35"/>
        <end position="88"/>
    </location>
</feature>
<dbReference type="Gene3D" id="2.60.40.790">
    <property type="match status" value="1"/>
</dbReference>
<dbReference type="InterPro" id="IPR002068">
    <property type="entry name" value="A-crystallin/Hsp20_dom"/>
</dbReference>
<evidence type="ECO:0000256" key="1">
    <source>
        <dbReference type="ARBA" id="ARBA00023016"/>
    </source>
</evidence>
<protein>
    <submittedName>
        <fullName evidence="6">HSP20-like chaperone</fullName>
    </submittedName>
</protein>
<name>A0A136JFJ8_9PEZI</name>
<evidence type="ECO:0000313" key="6">
    <source>
        <dbReference type="EMBL" id="KXJ95927.1"/>
    </source>
</evidence>
<dbReference type="Proteomes" id="UP000070501">
    <property type="component" value="Unassembled WGS sequence"/>
</dbReference>
<gene>
    <name evidence="6" type="ORF">Micbo1qcDRAFT_158051</name>
</gene>
<keyword evidence="7" id="KW-1185">Reference proteome</keyword>
<feature type="compositionally biased region" description="Low complexity" evidence="4">
    <location>
        <begin position="202"/>
        <end position="222"/>
    </location>
</feature>
<organism evidence="6 7">
    <name type="scientific">Microdochium bolleyi</name>
    <dbReference type="NCBI Taxonomy" id="196109"/>
    <lineage>
        <taxon>Eukaryota</taxon>
        <taxon>Fungi</taxon>
        <taxon>Dikarya</taxon>
        <taxon>Ascomycota</taxon>
        <taxon>Pezizomycotina</taxon>
        <taxon>Sordariomycetes</taxon>
        <taxon>Xylariomycetidae</taxon>
        <taxon>Xylariales</taxon>
        <taxon>Microdochiaceae</taxon>
        <taxon>Microdochium</taxon>
    </lineage>
</organism>
<dbReference type="EMBL" id="KQ964246">
    <property type="protein sequence ID" value="KXJ95927.1"/>
    <property type="molecule type" value="Genomic_DNA"/>
</dbReference>
<dbReference type="OrthoDB" id="1431247at2759"/>
<comment type="similarity">
    <text evidence="2 3">Belongs to the small heat shock protein (HSP20) family.</text>
</comment>